<dbReference type="InterPro" id="IPR003111">
    <property type="entry name" value="Lon_prtase_N"/>
</dbReference>
<dbReference type="AlphaFoldDB" id="A0A518AQV0"/>
<dbReference type="EMBL" id="CP036278">
    <property type="protein sequence ID" value="QDU57098.1"/>
    <property type="molecule type" value="Genomic_DNA"/>
</dbReference>
<dbReference type="PROSITE" id="PS51787">
    <property type="entry name" value="LON_N"/>
    <property type="match status" value="1"/>
</dbReference>
<keyword evidence="2" id="KW-0645">Protease</keyword>
<dbReference type="InterPro" id="IPR046336">
    <property type="entry name" value="Lon_prtase_N_sf"/>
</dbReference>
<dbReference type="GO" id="GO:0004252">
    <property type="term" value="F:serine-type endopeptidase activity"/>
    <property type="evidence" value="ECO:0007669"/>
    <property type="project" value="UniProtKB-EC"/>
</dbReference>
<name>A0A518AQV0_9BACT</name>
<dbReference type="OrthoDB" id="9806457at2"/>
<dbReference type="InterPro" id="IPR015947">
    <property type="entry name" value="PUA-like_sf"/>
</dbReference>
<dbReference type="PANTHER" id="PTHR46732">
    <property type="entry name" value="ATP-DEPENDENT PROTEASE LA (LON) DOMAIN PROTEIN"/>
    <property type="match status" value="1"/>
</dbReference>
<dbReference type="KEGG" id="amuc:Pan181_33120"/>
<evidence type="ECO:0000313" key="3">
    <source>
        <dbReference type="Proteomes" id="UP000315750"/>
    </source>
</evidence>
<dbReference type="SUPFAM" id="SSF88697">
    <property type="entry name" value="PUA domain-like"/>
    <property type="match status" value="1"/>
</dbReference>
<evidence type="ECO:0000259" key="1">
    <source>
        <dbReference type="PROSITE" id="PS51787"/>
    </source>
</evidence>
<dbReference type="Proteomes" id="UP000315750">
    <property type="component" value="Chromosome"/>
</dbReference>
<gene>
    <name evidence="2" type="primary">lon2</name>
    <name evidence="2" type="ORF">Pan181_33120</name>
</gene>
<proteinExistence type="predicted"/>
<keyword evidence="2" id="KW-0378">Hydrolase</keyword>
<dbReference type="Gene3D" id="2.30.130.40">
    <property type="entry name" value="LON domain-like"/>
    <property type="match status" value="1"/>
</dbReference>
<reference evidence="2 3" key="1">
    <citation type="submission" date="2019-02" db="EMBL/GenBank/DDBJ databases">
        <title>Deep-cultivation of Planctomycetes and their phenomic and genomic characterization uncovers novel biology.</title>
        <authorList>
            <person name="Wiegand S."/>
            <person name="Jogler M."/>
            <person name="Boedeker C."/>
            <person name="Pinto D."/>
            <person name="Vollmers J."/>
            <person name="Rivas-Marin E."/>
            <person name="Kohn T."/>
            <person name="Peeters S.H."/>
            <person name="Heuer A."/>
            <person name="Rast P."/>
            <person name="Oberbeckmann S."/>
            <person name="Bunk B."/>
            <person name="Jeske O."/>
            <person name="Meyerdierks A."/>
            <person name="Storesund J.E."/>
            <person name="Kallscheuer N."/>
            <person name="Luecker S."/>
            <person name="Lage O.M."/>
            <person name="Pohl T."/>
            <person name="Merkel B.J."/>
            <person name="Hornburger P."/>
            <person name="Mueller R.-W."/>
            <person name="Bruemmer F."/>
            <person name="Labrenz M."/>
            <person name="Spormann A.M."/>
            <person name="Op den Camp H."/>
            <person name="Overmann J."/>
            <person name="Amann R."/>
            <person name="Jetten M.S.M."/>
            <person name="Mascher T."/>
            <person name="Medema M.H."/>
            <person name="Devos D.P."/>
            <person name="Kaster A.-K."/>
            <person name="Ovreas L."/>
            <person name="Rohde M."/>
            <person name="Galperin M.Y."/>
            <person name="Jogler C."/>
        </authorList>
    </citation>
    <scope>NUCLEOTIDE SEQUENCE [LARGE SCALE GENOMIC DNA]</scope>
    <source>
        <strain evidence="2 3">Pan181</strain>
    </source>
</reference>
<keyword evidence="3" id="KW-1185">Reference proteome</keyword>
<accession>A0A518AQV0</accession>
<organism evidence="2 3">
    <name type="scientific">Aeoliella mucimassa</name>
    <dbReference type="NCBI Taxonomy" id="2527972"/>
    <lineage>
        <taxon>Bacteria</taxon>
        <taxon>Pseudomonadati</taxon>
        <taxon>Planctomycetota</taxon>
        <taxon>Planctomycetia</taxon>
        <taxon>Pirellulales</taxon>
        <taxon>Lacipirellulaceae</taxon>
        <taxon>Aeoliella</taxon>
    </lineage>
</organism>
<dbReference type="SMART" id="SM00464">
    <property type="entry name" value="LON"/>
    <property type="match status" value="1"/>
</dbReference>
<dbReference type="Pfam" id="PF02190">
    <property type="entry name" value="LON_substr_bdg"/>
    <property type="match status" value="1"/>
</dbReference>
<dbReference type="PANTHER" id="PTHR46732:SF8">
    <property type="entry name" value="ATP-DEPENDENT PROTEASE LA (LON) DOMAIN PROTEIN"/>
    <property type="match status" value="1"/>
</dbReference>
<feature type="domain" description="Lon N-terminal" evidence="1">
    <location>
        <begin position="20"/>
        <end position="215"/>
    </location>
</feature>
<protein>
    <submittedName>
        <fullName evidence="2">Lon protease 2</fullName>
        <ecNumber evidence="2">3.4.21.53</ecNumber>
    </submittedName>
</protein>
<sequence>MNPSDLQHVEFNPDDFSGRVRLFPIPNLVMFPHVVQPLHIFEERYREMMQDALATDQLIAMPVLQPGWEPEYAGRPPIEPWACLGKVVLHNKLPDGCYNLLLMGVARLRLEEELPAVRSFREARAELMEEFLPKAEGECCKLRKQLTSIFDGCVRRGEAPHAVRQLLATELPLTTLTDLMAYALPLSSEVKLNLLAQPCAKQRAEILLELLDDRVASAPSSQSTGDFPPPFSTN</sequence>
<evidence type="ECO:0000313" key="2">
    <source>
        <dbReference type="EMBL" id="QDU57098.1"/>
    </source>
</evidence>
<dbReference type="GO" id="GO:0006508">
    <property type="term" value="P:proteolysis"/>
    <property type="evidence" value="ECO:0007669"/>
    <property type="project" value="UniProtKB-KW"/>
</dbReference>
<dbReference type="RefSeq" id="WP_145248021.1">
    <property type="nucleotide sequence ID" value="NZ_CP036278.1"/>
</dbReference>
<dbReference type="EC" id="3.4.21.53" evidence="2"/>